<accession>A0A330GEA6</accession>
<dbReference type="InterPro" id="IPR038432">
    <property type="entry name" value="PulS/OutS-like_sf"/>
</dbReference>
<dbReference type="PROSITE" id="PS51257">
    <property type="entry name" value="PROKAR_LIPOPROTEIN"/>
    <property type="match status" value="1"/>
</dbReference>
<name>A0A330GEA6_ENTCL</name>
<organism evidence="2 3">
    <name type="scientific">Enterobacter cloacae</name>
    <dbReference type="NCBI Taxonomy" id="550"/>
    <lineage>
        <taxon>Bacteria</taxon>
        <taxon>Pseudomonadati</taxon>
        <taxon>Pseudomonadota</taxon>
        <taxon>Gammaproteobacteria</taxon>
        <taxon>Enterobacterales</taxon>
        <taxon>Enterobacteriaceae</taxon>
        <taxon>Enterobacter</taxon>
        <taxon>Enterobacter cloacae complex</taxon>
    </lineage>
</organism>
<reference evidence="2 3" key="1">
    <citation type="submission" date="2018-06" db="EMBL/GenBank/DDBJ databases">
        <title>ACT-28, a chromosomally-encoded AmpC with carbapenemase activity from Enterobacter kobei.</title>
        <authorList>
            <person name="Jousset A.B."/>
            <person name="Oueslati S."/>
            <person name="Bernabeu S."/>
            <person name="Takissian J."/>
            <person name="Creton E."/>
            <person name="Vogel A."/>
            <person name="Cotellon G."/>
            <person name="Bonnin R.A."/>
            <person name="Dortet L."/>
            <person name="Naas T."/>
        </authorList>
    </citation>
    <scope>NUCLEOTIDE SEQUENCE [LARGE SCALE GENOMIC DNA]</scope>
    <source>
        <strain evidence="2 3">99B3</strain>
    </source>
</reference>
<feature type="chain" id="PRO_5016394512" evidence="1">
    <location>
        <begin position="22"/>
        <end position="133"/>
    </location>
</feature>
<dbReference type="Proteomes" id="UP000251576">
    <property type="component" value="Unassembled WGS sequence"/>
</dbReference>
<proteinExistence type="predicted"/>
<comment type="caution">
    <text evidence="2">The sequence shown here is derived from an EMBL/GenBank/DDBJ whole genome shotgun (WGS) entry which is preliminary data.</text>
</comment>
<dbReference type="Gene3D" id="1.20.58.1630">
    <property type="entry name" value="Chaperone lipoprotein PulS/OutS"/>
    <property type="match status" value="1"/>
</dbReference>
<feature type="signal peptide" evidence="1">
    <location>
        <begin position="1"/>
        <end position="21"/>
    </location>
</feature>
<evidence type="ECO:0000313" key="2">
    <source>
        <dbReference type="EMBL" id="RAZ68945.1"/>
    </source>
</evidence>
<gene>
    <name evidence="2" type="ORF">DP202_07640</name>
</gene>
<protein>
    <submittedName>
        <fullName evidence="2">Molecular chaperone</fullName>
    </submittedName>
</protein>
<dbReference type="RefSeq" id="WP_112780478.1">
    <property type="nucleotide sequence ID" value="NZ_CABMNQ010000010.1"/>
</dbReference>
<keyword evidence="1" id="KW-0732">Signal</keyword>
<sequence>MKKVTLLALAAVLLVGCQTRAIGKPPVTEQMNALADLIGSAGYLRDHCGLSDIPEDKSLAAIADITALDMGWDPRDYTTEDWNSQSYNPDLMRMGVNVEKSLEKDNPVPEAACQSLAGNKHIAAFVQLAKQRG</sequence>
<evidence type="ECO:0000313" key="3">
    <source>
        <dbReference type="Proteomes" id="UP000251576"/>
    </source>
</evidence>
<dbReference type="Pfam" id="PF09691">
    <property type="entry name" value="T2SS_PulS_OutS"/>
    <property type="match status" value="1"/>
</dbReference>
<dbReference type="AlphaFoldDB" id="A0A330GEA6"/>
<dbReference type="EMBL" id="QMDH01000010">
    <property type="protein sequence ID" value="RAZ68945.1"/>
    <property type="molecule type" value="Genomic_DNA"/>
</dbReference>
<dbReference type="InterPro" id="IPR019114">
    <property type="entry name" value="Chap_lipoprot_PulS/OutS-like"/>
</dbReference>
<evidence type="ECO:0000256" key="1">
    <source>
        <dbReference type="SAM" id="SignalP"/>
    </source>
</evidence>